<dbReference type="EMBL" id="CP000817">
    <property type="protein sequence ID" value="ACA41573.1"/>
    <property type="molecule type" value="Genomic_DNA"/>
</dbReference>
<dbReference type="InterPro" id="IPR020829">
    <property type="entry name" value="GlycerAld_3-P_DH_cat"/>
</dbReference>
<evidence type="ECO:0000313" key="3">
    <source>
        <dbReference type="EMBL" id="ACA41573.1"/>
    </source>
</evidence>
<evidence type="ECO:0000256" key="1">
    <source>
        <dbReference type="ARBA" id="ARBA00023002"/>
    </source>
</evidence>
<reference evidence="3 4" key="1">
    <citation type="journal article" date="2008" name="J. Bacteriol.">
        <title>Complete genome sequence of the mosquitocidal bacterium Bacillus sphaericus C3-41 and comparison with those of closely related Bacillus species.</title>
        <authorList>
            <person name="Hu X."/>
            <person name="Fan W."/>
            <person name="Han B."/>
            <person name="Liu H."/>
            <person name="Zheng D."/>
            <person name="Li Q."/>
            <person name="Dong W."/>
            <person name="Yan J."/>
            <person name="Gao M."/>
            <person name="Berry C."/>
            <person name="Yuan Z."/>
        </authorList>
    </citation>
    <scope>NUCLEOTIDE SEQUENCE [LARGE SCALE GENOMIC DNA]</scope>
    <source>
        <strain evidence="3 4">C3-41</strain>
    </source>
</reference>
<dbReference type="HOGENOM" id="CLU_030140_4_0_9"/>
<dbReference type="SUPFAM" id="SSF55347">
    <property type="entry name" value="Glyceraldehyde-3-phosphate dehydrogenase-like, C-terminal domain"/>
    <property type="match status" value="1"/>
</dbReference>
<dbReference type="Gene3D" id="3.30.360.10">
    <property type="entry name" value="Dihydrodipicolinate Reductase, domain 2"/>
    <property type="match status" value="1"/>
</dbReference>
<name>B1HWD4_LYSSC</name>
<evidence type="ECO:0000259" key="2">
    <source>
        <dbReference type="Pfam" id="PF02800"/>
    </source>
</evidence>
<feature type="domain" description="Glyceraldehyde 3-phosphate dehydrogenase catalytic" evidence="2">
    <location>
        <begin position="1"/>
        <end position="85"/>
    </location>
</feature>
<proteinExistence type="predicted"/>
<dbReference type="PANTHER" id="PTHR43148">
    <property type="entry name" value="GLYCERALDEHYDE-3-PHOSPHATE DEHYDROGENASE 2"/>
    <property type="match status" value="1"/>
</dbReference>
<dbReference type="AlphaFoldDB" id="B1HWD4"/>
<organism evidence="3 4">
    <name type="scientific">Lysinibacillus sphaericus (strain C3-41)</name>
    <dbReference type="NCBI Taxonomy" id="444177"/>
    <lineage>
        <taxon>Bacteria</taxon>
        <taxon>Bacillati</taxon>
        <taxon>Bacillota</taxon>
        <taxon>Bacilli</taxon>
        <taxon>Bacillales</taxon>
        <taxon>Bacillaceae</taxon>
        <taxon>Lysinibacillus</taxon>
    </lineage>
</organism>
<protein>
    <submittedName>
        <fullName evidence="3">Glyceraldehyde-3-phosphate dehydrogenase</fullName>
        <ecNumber evidence="3">1.2.1.12</ecNumber>
    </submittedName>
</protein>
<gene>
    <name evidence="3" type="ordered locus">Bsph_4107</name>
</gene>
<accession>B1HWD4</accession>
<evidence type="ECO:0000313" key="4">
    <source>
        <dbReference type="Proteomes" id="UP000002164"/>
    </source>
</evidence>
<dbReference type="Gene3D" id="3.40.50.720">
    <property type="entry name" value="NAD(P)-binding Rossmann-like Domain"/>
    <property type="match status" value="1"/>
</dbReference>
<dbReference type="GO" id="GO:0004365">
    <property type="term" value="F:glyceraldehyde-3-phosphate dehydrogenase (NAD+) (phosphorylating) activity"/>
    <property type="evidence" value="ECO:0007669"/>
    <property type="project" value="UniProtKB-EC"/>
</dbReference>
<dbReference type="InterPro" id="IPR020831">
    <property type="entry name" value="GlycerAld/Erythrose_P_DH"/>
</dbReference>
<dbReference type="KEGG" id="lsp:Bsph_4107"/>
<sequence length="111" mass="11937">MALRVPTPNVSLVDLVVDLNTDVTVDAVNAAFVKAATEGPMKGILNFSVEPLVSSDYNTTTYSSTVDGLSTMVLGNRKVKVLAWYDNEWGYSARVVDLVKKVANALETVNA</sequence>
<dbReference type="Pfam" id="PF02800">
    <property type="entry name" value="Gp_dh_C"/>
    <property type="match status" value="1"/>
</dbReference>
<dbReference type="EnsemblBacteria" id="ACA41573">
    <property type="protein sequence ID" value="ACA41573"/>
    <property type="gene ID" value="Bsph_4107"/>
</dbReference>
<dbReference type="EC" id="1.2.1.12" evidence="3"/>
<keyword evidence="1 3" id="KW-0560">Oxidoreductase</keyword>
<dbReference type="Proteomes" id="UP000002164">
    <property type="component" value="Chromosome"/>
</dbReference>